<keyword evidence="4" id="KW-0547">Nucleotide-binding</keyword>
<sequence>MSLFHIPQGEFTRALGQLRRVFTHIGLFSLVINLLLLAPSLYMLQTYDRVLTSRNEGTLVMLTLLLAGLLALEAALEYLRSLVMSRASAAVDVQMGPQLFNAAFAQRLSGQGSLSQTLNDLGHVRGFVTGRGLMALFDAPWLPVFLLVTFLIHPVLGWFGVVSAAFLLGLAWYNEHATGTLQAEAGRMGNAATHMADASARNAEVVDALGMLGALRERWLVRQHHYLATLGDVNQRAARIGAAVKFSRSFLQSGILGLGAYLVLKDQVTPGGMIAASILLSRALAPVDMVIAHWRQLVTAREALQRLNGLMAQPVVYPPDIKLPRPQGFVQVENLVVAAPAGANGDTPNKREPILKGLGFEVAAGQQVAIVGPSGSGKSTLARALMGVWKPLAGSVRLDGADLGSAYRDDIGPYLGYLPQDIELFAGTLAENIARFGVIDSDAVVQAAQRAGVHELILRMPKGYETRIQDGSPGSVTLSGGQRQRIALARALYGDPVLVVLDEPNASLDEAGDQALMQALRDLKARGRTVFVVTHRMNLLTQVDTIMVLNDGRIQVMGASEDILKANQQRVGQPPHTAGSHGERPKGIDGQPAGESP</sequence>
<evidence type="ECO:0000313" key="13">
    <source>
        <dbReference type="Proteomes" id="UP001596501"/>
    </source>
</evidence>
<evidence type="ECO:0000256" key="7">
    <source>
        <dbReference type="ARBA" id="ARBA00023136"/>
    </source>
</evidence>
<feature type="domain" description="ABC transporter" evidence="10">
    <location>
        <begin position="330"/>
        <end position="576"/>
    </location>
</feature>
<dbReference type="InterPro" id="IPR036640">
    <property type="entry name" value="ABC1_TM_sf"/>
</dbReference>
<evidence type="ECO:0000256" key="4">
    <source>
        <dbReference type="ARBA" id="ARBA00022741"/>
    </source>
</evidence>
<keyword evidence="7 9" id="KW-0472">Membrane</keyword>
<dbReference type="InterPro" id="IPR003439">
    <property type="entry name" value="ABC_transporter-like_ATP-bd"/>
</dbReference>
<dbReference type="Pfam" id="PF00664">
    <property type="entry name" value="ABC_membrane"/>
    <property type="match status" value="1"/>
</dbReference>
<evidence type="ECO:0000256" key="5">
    <source>
        <dbReference type="ARBA" id="ARBA00022840"/>
    </source>
</evidence>
<gene>
    <name evidence="12" type="ORF">ACFQPB_20830</name>
</gene>
<dbReference type="InterPro" id="IPR011527">
    <property type="entry name" value="ABC1_TM_dom"/>
</dbReference>
<dbReference type="InterPro" id="IPR039421">
    <property type="entry name" value="Type_1_exporter"/>
</dbReference>
<feature type="region of interest" description="Disordered" evidence="8">
    <location>
        <begin position="567"/>
        <end position="597"/>
    </location>
</feature>
<dbReference type="PANTHER" id="PTHR24221">
    <property type="entry name" value="ATP-BINDING CASSETTE SUB-FAMILY B"/>
    <property type="match status" value="1"/>
</dbReference>
<dbReference type="PROSITE" id="PS50929">
    <property type="entry name" value="ABC_TM1F"/>
    <property type="match status" value="1"/>
</dbReference>
<dbReference type="PANTHER" id="PTHR24221:SF248">
    <property type="entry name" value="ABC TRANSPORTER TRANSMEMBRANE REGION"/>
    <property type="match status" value="1"/>
</dbReference>
<proteinExistence type="predicted"/>
<dbReference type="InterPro" id="IPR003593">
    <property type="entry name" value="AAA+_ATPase"/>
</dbReference>
<evidence type="ECO:0000313" key="12">
    <source>
        <dbReference type="EMBL" id="MFC7411316.1"/>
    </source>
</evidence>
<dbReference type="PROSITE" id="PS00211">
    <property type="entry name" value="ABC_TRANSPORTER_1"/>
    <property type="match status" value="1"/>
</dbReference>
<dbReference type="NCBIfam" id="TIGR01842">
    <property type="entry name" value="type_I_sec_PrtD"/>
    <property type="match status" value="1"/>
</dbReference>
<keyword evidence="6 9" id="KW-1133">Transmembrane helix</keyword>
<accession>A0ABW2QQE9</accession>
<dbReference type="Pfam" id="PF00005">
    <property type="entry name" value="ABC_tran"/>
    <property type="match status" value="1"/>
</dbReference>
<feature type="transmembrane region" description="Helical" evidence="9">
    <location>
        <begin position="57"/>
        <end position="76"/>
    </location>
</feature>
<dbReference type="EMBL" id="JBHTCA010000028">
    <property type="protein sequence ID" value="MFC7411316.1"/>
    <property type="molecule type" value="Genomic_DNA"/>
</dbReference>
<evidence type="ECO:0000256" key="2">
    <source>
        <dbReference type="ARBA" id="ARBA00022475"/>
    </source>
</evidence>
<keyword evidence="2" id="KW-1003">Cell membrane</keyword>
<evidence type="ECO:0000259" key="11">
    <source>
        <dbReference type="PROSITE" id="PS50929"/>
    </source>
</evidence>
<organism evidence="12 13">
    <name type="scientific">Hydrogenophaga atypica</name>
    <dbReference type="NCBI Taxonomy" id="249409"/>
    <lineage>
        <taxon>Bacteria</taxon>
        <taxon>Pseudomonadati</taxon>
        <taxon>Pseudomonadota</taxon>
        <taxon>Betaproteobacteria</taxon>
        <taxon>Burkholderiales</taxon>
        <taxon>Comamonadaceae</taxon>
        <taxon>Hydrogenophaga</taxon>
    </lineage>
</organism>
<evidence type="ECO:0000256" key="8">
    <source>
        <dbReference type="SAM" id="MobiDB-lite"/>
    </source>
</evidence>
<comment type="subcellular location">
    <subcellularLocation>
        <location evidence="1">Cell membrane</location>
        <topology evidence="1">Multi-pass membrane protein</topology>
    </subcellularLocation>
</comment>
<reference evidence="13" key="1">
    <citation type="journal article" date="2019" name="Int. J. Syst. Evol. Microbiol.">
        <title>The Global Catalogue of Microorganisms (GCM) 10K type strain sequencing project: providing services to taxonomists for standard genome sequencing and annotation.</title>
        <authorList>
            <consortium name="The Broad Institute Genomics Platform"/>
            <consortium name="The Broad Institute Genome Sequencing Center for Infectious Disease"/>
            <person name="Wu L."/>
            <person name="Ma J."/>
        </authorList>
    </citation>
    <scope>NUCLEOTIDE SEQUENCE [LARGE SCALE GENOMIC DNA]</scope>
    <source>
        <strain evidence="13">CGMCC 1.12371</strain>
    </source>
</reference>
<feature type="domain" description="ABC transmembrane type-1" evidence="11">
    <location>
        <begin position="25"/>
        <end position="299"/>
    </location>
</feature>
<dbReference type="RefSeq" id="WP_382227558.1">
    <property type="nucleotide sequence ID" value="NZ_JBHTCA010000028.1"/>
</dbReference>
<name>A0ABW2QQE9_9BURK</name>
<dbReference type="InterPro" id="IPR027417">
    <property type="entry name" value="P-loop_NTPase"/>
</dbReference>
<dbReference type="InterPro" id="IPR017871">
    <property type="entry name" value="ABC_transporter-like_CS"/>
</dbReference>
<keyword evidence="3 9" id="KW-0812">Transmembrane</keyword>
<dbReference type="Proteomes" id="UP001596501">
    <property type="component" value="Unassembled WGS sequence"/>
</dbReference>
<dbReference type="Gene3D" id="3.40.50.300">
    <property type="entry name" value="P-loop containing nucleotide triphosphate hydrolases"/>
    <property type="match status" value="1"/>
</dbReference>
<feature type="transmembrane region" description="Helical" evidence="9">
    <location>
        <begin position="141"/>
        <end position="173"/>
    </location>
</feature>
<dbReference type="InterPro" id="IPR010128">
    <property type="entry name" value="ATPase_T1SS_PrtD-like"/>
</dbReference>
<evidence type="ECO:0000259" key="10">
    <source>
        <dbReference type="PROSITE" id="PS50893"/>
    </source>
</evidence>
<dbReference type="Gene3D" id="1.20.1560.10">
    <property type="entry name" value="ABC transporter type 1, transmembrane domain"/>
    <property type="match status" value="1"/>
</dbReference>
<dbReference type="PROSITE" id="PS50893">
    <property type="entry name" value="ABC_TRANSPORTER_2"/>
    <property type="match status" value="1"/>
</dbReference>
<protein>
    <submittedName>
        <fullName evidence="12">Type I secretion system permease/ATPase</fullName>
    </submittedName>
</protein>
<feature type="transmembrane region" description="Helical" evidence="9">
    <location>
        <begin position="21"/>
        <end position="45"/>
    </location>
</feature>
<keyword evidence="13" id="KW-1185">Reference proteome</keyword>
<dbReference type="SUPFAM" id="SSF90123">
    <property type="entry name" value="ABC transporter transmembrane region"/>
    <property type="match status" value="1"/>
</dbReference>
<evidence type="ECO:0000256" key="1">
    <source>
        <dbReference type="ARBA" id="ARBA00004651"/>
    </source>
</evidence>
<comment type="caution">
    <text evidence="12">The sequence shown here is derived from an EMBL/GenBank/DDBJ whole genome shotgun (WGS) entry which is preliminary data.</text>
</comment>
<evidence type="ECO:0000256" key="9">
    <source>
        <dbReference type="SAM" id="Phobius"/>
    </source>
</evidence>
<keyword evidence="5" id="KW-0067">ATP-binding</keyword>
<dbReference type="SMART" id="SM00382">
    <property type="entry name" value="AAA"/>
    <property type="match status" value="1"/>
</dbReference>
<evidence type="ECO:0000256" key="6">
    <source>
        <dbReference type="ARBA" id="ARBA00022989"/>
    </source>
</evidence>
<dbReference type="SUPFAM" id="SSF52540">
    <property type="entry name" value="P-loop containing nucleoside triphosphate hydrolases"/>
    <property type="match status" value="1"/>
</dbReference>
<evidence type="ECO:0000256" key="3">
    <source>
        <dbReference type="ARBA" id="ARBA00022692"/>
    </source>
</evidence>